<dbReference type="InterPro" id="IPR011598">
    <property type="entry name" value="bHLH_dom"/>
</dbReference>
<evidence type="ECO:0000256" key="4">
    <source>
        <dbReference type="ARBA" id="ARBA00023163"/>
    </source>
</evidence>
<comment type="subcellular location">
    <subcellularLocation>
        <location evidence="1">Nucleus</location>
    </subcellularLocation>
</comment>
<protein>
    <recommendedName>
        <fullName evidence="7">BHLH domain-containing protein</fullName>
    </recommendedName>
</protein>
<dbReference type="SUPFAM" id="SSF47459">
    <property type="entry name" value="HLH, helix-loop-helix DNA-binding domain"/>
    <property type="match status" value="1"/>
</dbReference>
<proteinExistence type="predicted"/>
<keyword evidence="9" id="KW-1185">Reference proteome</keyword>
<keyword evidence="3" id="KW-0238">DNA-binding</keyword>
<organism evidence="8 9">
    <name type="scientific">Nepenthes gracilis</name>
    <name type="common">Slender pitcher plant</name>
    <dbReference type="NCBI Taxonomy" id="150966"/>
    <lineage>
        <taxon>Eukaryota</taxon>
        <taxon>Viridiplantae</taxon>
        <taxon>Streptophyta</taxon>
        <taxon>Embryophyta</taxon>
        <taxon>Tracheophyta</taxon>
        <taxon>Spermatophyta</taxon>
        <taxon>Magnoliopsida</taxon>
        <taxon>eudicotyledons</taxon>
        <taxon>Gunneridae</taxon>
        <taxon>Pentapetalae</taxon>
        <taxon>Caryophyllales</taxon>
        <taxon>Nepenthaceae</taxon>
        <taxon>Nepenthes</taxon>
    </lineage>
</organism>
<evidence type="ECO:0000256" key="1">
    <source>
        <dbReference type="ARBA" id="ARBA00004123"/>
    </source>
</evidence>
<comment type="caution">
    <text evidence="8">The sequence shown here is derived from an EMBL/GenBank/DDBJ whole genome shotgun (WGS) entry which is preliminary data.</text>
</comment>
<evidence type="ECO:0000256" key="2">
    <source>
        <dbReference type="ARBA" id="ARBA00023015"/>
    </source>
</evidence>
<sequence length="376" mass="41587">MSHRCVIPNEGEERNRYSHVNSHENLTHHMPMSNHEVAELTWKNGQLSKHELGGIFPAAPTKLTWSRTGDTLESIVHQATCTKQNPNLMQHGQNIENVGSVASSSGGKWPEYLDQDHFTPGSVKKRTRSSMADDEGTVRSACASTDARFCRDNDSTLITWASIDSTRSTKTKTADDDSACHGGSENQEEERVTKSESGRSHSTRRGRAATIHNQSERRRRDRINQKMKDLQKLVPHASKTDKASMLDEVIEYLKLLQAQVHLMSAGNMPHIMMPLAMQHHLHMSLLARMGMGLGLGMGMGMLDMSSFARLAPQQLAPLIHPIQASTTASPFVPPPFVVPHMVQQASCDPGNSSAAPMPDPYSAYLAQVKNMNLFFS</sequence>
<dbReference type="Gene3D" id="4.10.280.10">
    <property type="entry name" value="Helix-loop-helix DNA-binding domain"/>
    <property type="match status" value="1"/>
</dbReference>
<evidence type="ECO:0000313" key="9">
    <source>
        <dbReference type="Proteomes" id="UP001279734"/>
    </source>
</evidence>
<dbReference type="PROSITE" id="PS50888">
    <property type="entry name" value="BHLH"/>
    <property type="match status" value="1"/>
</dbReference>
<dbReference type="InterPro" id="IPR031066">
    <property type="entry name" value="bHLH_ALC-like_plant"/>
</dbReference>
<feature type="compositionally biased region" description="Basic and acidic residues" evidence="6">
    <location>
        <begin position="189"/>
        <end position="199"/>
    </location>
</feature>
<reference evidence="8" key="1">
    <citation type="submission" date="2023-05" db="EMBL/GenBank/DDBJ databases">
        <title>Nepenthes gracilis genome sequencing.</title>
        <authorList>
            <person name="Fukushima K."/>
        </authorList>
    </citation>
    <scope>NUCLEOTIDE SEQUENCE</scope>
    <source>
        <strain evidence="8">SING2019-196</strain>
    </source>
</reference>
<keyword evidence="5" id="KW-0539">Nucleus</keyword>
<evidence type="ECO:0000256" key="5">
    <source>
        <dbReference type="ARBA" id="ARBA00023242"/>
    </source>
</evidence>
<dbReference type="Pfam" id="PF00010">
    <property type="entry name" value="HLH"/>
    <property type="match status" value="1"/>
</dbReference>
<evidence type="ECO:0000256" key="3">
    <source>
        <dbReference type="ARBA" id="ARBA00023125"/>
    </source>
</evidence>
<dbReference type="GO" id="GO:0046983">
    <property type="term" value="F:protein dimerization activity"/>
    <property type="evidence" value="ECO:0007669"/>
    <property type="project" value="InterPro"/>
</dbReference>
<dbReference type="GO" id="GO:0005634">
    <property type="term" value="C:nucleus"/>
    <property type="evidence" value="ECO:0007669"/>
    <property type="project" value="UniProtKB-SubCell"/>
</dbReference>
<dbReference type="InterPro" id="IPR047265">
    <property type="entry name" value="PIF1-like_bHLH"/>
</dbReference>
<dbReference type="EMBL" id="BSYO01000017">
    <property type="protein sequence ID" value="GMH17110.1"/>
    <property type="molecule type" value="Genomic_DNA"/>
</dbReference>
<feature type="domain" description="BHLH" evidence="7">
    <location>
        <begin position="207"/>
        <end position="256"/>
    </location>
</feature>
<feature type="region of interest" description="Disordered" evidence="6">
    <location>
        <begin position="167"/>
        <end position="220"/>
    </location>
</feature>
<evidence type="ECO:0000259" key="7">
    <source>
        <dbReference type="PROSITE" id="PS50888"/>
    </source>
</evidence>
<accession>A0AAD3SUB7</accession>
<dbReference type="Proteomes" id="UP001279734">
    <property type="component" value="Unassembled WGS sequence"/>
</dbReference>
<dbReference type="GO" id="GO:0003677">
    <property type="term" value="F:DNA binding"/>
    <property type="evidence" value="ECO:0007669"/>
    <property type="project" value="UniProtKB-KW"/>
</dbReference>
<name>A0AAD3SUB7_NEPGR</name>
<dbReference type="PANTHER" id="PTHR45855:SF12">
    <property type="entry name" value="TRANSCRIPTION FACTOR PIF7-LIKE ISOFORM X1"/>
    <property type="match status" value="1"/>
</dbReference>
<dbReference type="PANTHER" id="PTHR45855">
    <property type="entry name" value="TRANSCRIPTION FACTOR PIF1-RELATED"/>
    <property type="match status" value="1"/>
</dbReference>
<keyword evidence="2" id="KW-0805">Transcription regulation</keyword>
<feature type="region of interest" description="Disordered" evidence="6">
    <location>
        <begin position="113"/>
        <end position="136"/>
    </location>
</feature>
<dbReference type="AlphaFoldDB" id="A0AAD3SUB7"/>
<dbReference type="InterPro" id="IPR036638">
    <property type="entry name" value="HLH_DNA-bd_sf"/>
</dbReference>
<dbReference type="CDD" id="cd11445">
    <property type="entry name" value="bHLH_AtPIF_like"/>
    <property type="match status" value="1"/>
</dbReference>
<gene>
    <name evidence="8" type="ORF">Nepgr_018951</name>
</gene>
<evidence type="ECO:0000256" key="6">
    <source>
        <dbReference type="SAM" id="MobiDB-lite"/>
    </source>
</evidence>
<evidence type="ECO:0000313" key="8">
    <source>
        <dbReference type="EMBL" id="GMH17110.1"/>
    </source>
</evidence>
<keyword evidence="4" id="KW-0804">Transcription</keyword>
<dbReference type="SMART" id="SM00353">
    <property type="entry name" value="HLH"/>
    <property type="match status" value="1"/>
</dbReference>